<dbReference type="InterPro" id="IPR045121">
    <property type="entry name" value="CoAse"/>
</dbReference>
<dbReference type="Proteomes" id="UP000626210">
    <property type="component" value="Unassembled WGS sequence"/>
</dbReference>
<dbReference type="PANTHER" id="PTHR12992">
    <property type="entry name" value="NUDIX HYDROLASE"/>
    <property type="match status" value="1"/>
</dbReference>
<keyword evidence="5" id="KW-0460">Magnesium</keyword>
<proteinExistence type="predicted"/>
<dbReference type="PROSITE" id="PS51462">
    <property type="entry name" value="NUDIX"/>
    <property type="match status" value="1"/>
</dbReference>
<evidence type="ECO:0000259" key="8">
    <source>
        <dbReference type="PROSITE" id="PS51462"/>
    </source>
</evidence>
<dbReference type="PANTHER" id="PTHR12992:SF11">
    <property type="entry name" value="MITOCHONDRIAL COENZYME A DIPHOSPHATASE NUDT8"/>
    <property type="match status" value="1"/>
</dbReference>
<comment type="caution">
    <text evidence="9">The sequence shown here is derived from an EMBL/GenBank/DDBJ whole genome shotgun (WGS) entry which is preliminary data.</text>
</comment>
<dbReference type="Gene3D" id="3.90.79.10">
    <property type="entry name" value="Nucleoside Triphosphate Pyrophosphohydrolase"/>
    <property type="match status" value="1"/>
</dbReference>
<evidence type="ECO:0000256" key="2">
    <source>
        <dbReference type="ARBA" id="ARBA00001946"/>
    </source>
</evidence>
<feature type="domain" description="Nudix hydrolase" evidence="8">
    <location>
        <begin position="67"/>
        <end position="198"/>
    </location>
</feature>
<comment type="cofactor">
    <cofactor evidence="2">
        <name>Mg(2+)</name>
        <dbReference type="ChEBI" id="CHEBI:18420"/>
    </cofactor>
</comment>
<dbReference type="Pfam" id="PF00293">
    <property type="entry name" value="NUDIX"/>
    <property type="match status" value="1"/>
</dbReference>
<dbReference type="SUPFAM" id="SSF55811">
    <property type="entry name" value="Nudix"/>
    <property type="match status" value="1"/>
</dbReference>
<dbReference type="EMBL" id="BMYK01000005">
    <property type="protein sequence ID" value="GHC79795.1"/>
    <property type="molecule type" value="Genomic_DNA"/>
</dbReference>
<evidence type="ECO:0000256" key="3">
    <source>
        <dbReference type="ARBA" id="ARBA00022723"/>
    </source>
</evidence>
<dbReference type="RefSeq" id="WP_229882800.1">
    <property type="nucleotide sequence ID" value="NZ_BMYK01000005.1"/>
</dbReference>
<evidence type="ECO:0000256" key="1">
    <source>
        <dbReference type="ARBA" id="ARBA00001936"/>
    </source>
</evidence>
<keyword evidence="4" id="KW-0378">Hydrolase</keyword>
<evidence type="ECO:0000256" key="5">
    <source>
        <dbReference type="ARBA" id="ARBA00022842"/>
    </source>
</evidence>
<keyword evidence="3" id="KW-0479">Metal-binding</keyword>
<evidence type="ECO:0000256" key="4">
    <source>
        <dbReference type="ARBA" id="ARBA00022801"/>
    </source>
</evidence>
<feature type="region of interest" description="Disordered" evidence="7">
    <location>
        <begin position="1"/>
        <end position="26"/>
    </location>
</feature>
<dbReference type="InterPro" id="IPR015797">
    <property type="entry name" value="NUDIX_hydrolase-like_dom_sf"/>
</dbReference>
<gene>
    <name evidence="9" type="ORF">GCM10007320_20960</name>
</gene>
<protein>
    <submittedName>
        <fullName evidence="9">Coenzyme A pyrophosphatase</fullName>
    </submittedName>
</protein>
<sequence>MSDLPLTPLSKIPNFDPRHAPSLGTDAHLPAVPLARLGAEALRERFRSPPVWEPEVRAEPRFTDRSPARAAVLVPVVLRTAGPTVLLTERSLQLANHSGQVAFPGGRIDANDADANAAALREAQEEVGLDRSHVELIGALSNYVTGTAFVVTPVVGLVRPGFALALNAGEVAAAFEVPLAFLMDPANHHRHMLEWQGVRREWFSMPFRDGQAERFIWGATAGMLRNLYRFLSA</sequence>
<reference evidence="10" key="1">
    <citation type="journal article" date="2019" name="Int. J. Syst. Evol. Microbiol.">
        <title>The Global Catalogue of Microorganisms (GCM) 10K type strain sequencing project: providing services to taxonomists for standard genome sequencing and annotation.</title>
        <authorList>
            <consortium name="The Broad Institute Genomics Platform"/>
            <consortium name="The Broad Institute Genome Sequencing Center for Infectious Disease"/>
            <person name="Wu L."/>
            <person name="Ma J."/>
        </authorList>
    </citation>
    <scope>NUCLEOTIDE SEQUENCE [LARGE SCALE GENOMIC DNA]</scope>
    <source>
        <strain evidence="10">KCTC 23314</strain>
    </source>
</reference>
<dbReference type="NCBIfam" id="NF007980">
    <property type="entry name" value="PRK10707.1"/>
    <property type="match status" value="1"/>
</dbReference>
<evidence type="ECO:0000313" key="10">
    <source>
        <dbReference type="Proteomes" id="UP000626210"/>
    </source>
</evidence>
<organism evidence="9 10">
    <name type="scientific">Pseudorhodoferax aquiterrae</name>
    <dbReference type="NCBI Taxonomy" id="747304"/>
    <lineage>
        <taxon>Bacteria</taxon>
        <taxon>Pseudomonadati</taxon>
        <taxon>Pseudomonadota</taxon>
        <taxon>Betaproteobacteria</taxon>
        <taxon>Burkholderiales</taxon>
        <taxon>Comamonadaceae</taxon>
    </lineage>
</organism>
<keyword evidence="10" id="KW-1185">Reference proteome</keyword>
<name>A0ABQ3G0L7_9BURK</name>
<evidence type="ECO:0000256" key="7">
    <source>
        <dbReference type="SAM" id="MobiDB-lite"/>
    </source>
</evidence>
<keyword evidence="6" id="KW-0464">Manganese</keyword>
<evidence type="ECO:0000256" key="6">
    <source>
        <dbReference type="ARBA" id="ARBA00023211"/>
    </source>
</evidence>
<dbReference type="CDD" id="cd03426">
    <property type="entry name" value="NUDIX_CoAse_Nudt7"/>
    <property type="match status" value="1"/>
</dbReference>
<evidence type="ECO:0000313" key="9">
    <source>
        <dbReference type="EMBL" id="GHC79795.1"/>
    </source>
</evidence>
<comment type="cofactor">
    <cofactor evidence="1">
        <name>Mn(2+)</name>
        <dbReference type="ChEBI" id="CHEBI:29035"/>
    </cofactor>
</comment>
<accession>A0ABQ3G0L7</accession>
<dbReference type="InterPro" id="IPR000086">
    <property type="entry name" value="NUDIX_hydrolase_dom"/>
</dbReference>